<keyword evidence="2" id="KW-1185">Reference proteome</keyword>
<accession>A0AAV4X9C0</accession>
<protein>
    <submittedName>
        <fullName evidence="1">Uncharacterized protein</fullName>
    </submittedName>
</protein>
<gene>
    <name evidence="1" type="ORF">CEXT_651761</name>
</gene>
<organism evidence="1 2">
    <name type="scientific">Caerostris extrusa</name>
    <name type="common">Bark spider</name>
    <name type="synonym">Caerostris bankana</name>
    <dbReference type="NCBI Taxonomy" id="172846"/>
    <lineage>
        <taxon>Eukaryota</taxon>
        <taxon>Metazoa</taxon>
        <taxon>Ecdysozoa</taxon>
        <taxon>Arthropoda</taxon>
        <taxon>Chelicerata</taxon>
        <taxon>Arachnida</taxon>
        <taxon>Araneae</taxon>
        <taxon>Araneomorphae</taxon>
        <taxon>Entelegynae</taxon>
        <taxon>Araneoidea</taxon>
        <taxon>Araneidae</taxon>
        <taxon>Caerostris</taxon>
    </lineage>
</organism>
<dbReference type="EMBL" id="BPLR01017349">
    <property type="protein sequence ID" value="GIY90785.1"/>
    <property type="molecule type" value="Genomic_DNA"/>
</dbReference>
<dbReference type="AlphaFoldDB" id="A0AAV4X9C0"/>
<reference evidence="1 2" key="1">
    <citation type="submission" date="2021-06" db="EMBL/GenBank/DDBJ databases">
        <title>Caerostris extrusa draft genome.</title>
        <authorList>
            <person name="Kono N."/>
            <person name="Arakawa K."/>
        </authorList>
    </citation>
    <scope>NUCLEOTIDE SEQUENCE [LARGE SCALE GENOMIC DNA]</scope>
</reference>
<dbReference type="Proteomes" id="UP001054945">
    <property type="component" value="Unassembled WGS sequence"/>
</dbReference>
<comment type="caution">
    <text evidence="1">The sequence shown here is derived from an EMBL/GenBank/DDBJ whole genome shotgun (WGS) entry which is preliminary data.</text>
</comment>
<name>A0AAV4X9C0_CAEEX</name>
<sequence length="150" mass="16752">MKYCPKRNILYCTTPSTIPPKPLQDVNIVEDILRNQQGSAFLVNTVLIGMASYYSVPYPTTGKSLAGIIFPFLLLTGESCNGRSFPFSQMGPLTTLSATSKEFSERVPTALSPRYYPLLLERGGYLYLYSIRKPIKPLLLVLRSPHLEGM</sequence>
<proteinExistence type="predicted"/>
<evidence type="ECO:0000313" key="2">
    <source>
        <dbReference type="Proteomes" id="UP001054945"/>
    </source>
</evidence>
<evidence type="ECO:0000313" key="1">
    <source>
        <dbReference type="EMBL" id="GIY90785.1"/>
    </source>
</evidence>